<evidence type="ECO:0000256" key="8">
    <source>
        <dbReference type="SAM" id="Phobius"/>
    </source>
</evidence>
<dbReference type="Gene3D" id="2.70.150.10">
    <property type="entry name" value="Calcium-transporting ATPase, cytoplasmic transduction domain A"/>
    <property type="match status" value="1"/>
</dbReference>
<dbReference type="SFLD" id="SFLDG00002">
    <property type="entry name" value="C1.7:_P-type_atpase_like"/>
    <property type="match status" value="1"/>
</dbReference>
<dbReference type="InterPro" id="IPR044492">
    <property type="entry name" value="P_typ_ATPase_HD_dom"/>
</dbReference>
<evidence type="ECO:0000259" key="9">
    <source>
        <dbReference type="SMART" id="SM00831"/>
    </source>
</evidence>
<dbReference type="Pfam" id="PF00122">
    <property type="entry name" value="E1-E2_ATPase"/>
    <property type="match status" value="1"/>
</dbReference>
<feature type="transmembrane region" description="Helical" evidence="8">
    <location>
        <begin position="727"/>
        <end position="748"/>
    </location>
</feature>
<reference evidence="10" key="1">
    <citation type="submission" date="2021-02" db="EMBL/GenBank/DDBJ databases">
        <title>The CRISPR/cas machinery reduction and long-range gene transfer in the hot spring cyanobacterium Synechococcus.</title>
        <authorList>
            <person name="Dvorak P."/>
            <person name="Jahodarova E."/>
            <person name="Hasler P."/>
            <person name="Poulickova A."/>
        </authorList>
    </citation>
    <scope>NUCLEOTIDE SEQUENCE</scope>
    <source>
        <strain evidence="10">Rupite</strain>
    </source>
</reference>
<feature type="transmembrane region" description="Helical" evidence="8">
    <location>
        <begin position="801"/>
        <end position="822"/>
    </location>
</feature>
<keyword evidence="4" id="KW-0067">ATP-binding</keyword>
<gene>
    <name evidence="10" type="ORF">JX360_11710</name>
</gene>
<dbReference type="SUPFAM" id="SSF81665">
    <property type="entry name" value="Calcium ATPase, transmembrane domain M"/>
    <property type="match status" value="1"/>
</dbReference>
<dbReference type="InterPro" id="IPR036412">
    <property type="entry name" value="HAD-like_sf"/>
</dbReference>
<dbReference type="InterPro" id="IPR004014">
    <property type="entry name" value="ATPase_P-typ_cation-transptr_N"/>
</dbReference>
<dbReference type="Gene3D" id="1.20.1110.10">
    <property type="entry name" value="Calcium-transporting ATPase, transmembrane domain"/>
    <property type="match status" value="1"/>
</dbReference>
<dbReference type="PRINTS" id="PR00120">
    <property type="entry name" value="HATPASE"/>
</dbReference>
<dbReference type="Proteomes" id="UP000830835">
    <property type="component" value="Unassembled WGS sequence"/>
</dbReference>
<feature type="transmembrane region" description="Helical" evidence="8">
    <location>
        <begin position="261"/>
        <end position="282"/>
    </location>
</feature>
<name>A0ABT0CE05_THEVL</name>
<dbReference type="InterPro" id="IPR023214">
    <property type="entry name" value="HAD_sf"/>
</dbReference>
<feature type="transmembrane region" description="Helical" evidence="8">
    <location>
        <begin position="294"/>
        <end position="316"/>
    </location>
</feature>
<proteinExistence type="predicted"/>
<dbReference type="InterPro" id="IPR023298">
    <property type="entry name" value="ATPase_P-typ_TM_dom_sf"/>
</dbReference>
<keyword evidence="6 8" id="KW-1133">Transmembrane helix</keyword>
<sequence length="939" mass="101805">MIPAAGSPVSSAPAWHTLTLAATAQKLQTDPDRGLTTQQVLQRQQEYGPNELIATSGRSRWQVLLDQFSNIMLLMLIAVAAVSAALAIEEGEFPKDALAILLIVGLNGGLGYLQESRAEKALAALKKLASPSVRVERDGLWQEIPASKLVPGDRVLLEAGVQIPADGRLAEAVNLQVREAALTGEAVAVVKQADCVLPADTELGERRNMAFMGTEVLQGRGILLVTSTGMRTELGKVATLLQSVETEPTPLQRRMNQLGNVLVFGSLALVAVVVVVGLLQAGNMAPFTSLLETSLSMAVAVVPEGLPAVITVTLAIGTQRMVRRNALIRRLPAVETLGSVTTICSDKTGTLTENKMVVTEIVTASHHYHLTGTGYIPQGSFYCRGEPVDPQGAPDLLAVLRATVFCNDALLQANIQPAGVRNPRSAVSSQPPSPTWSILGDPTEAALLVAAAKANLQKASLQEQCPRVQELPFSSERKRMSVVIQEKGGFRVYVKGSPELVLERCDRIQNAEGWRWLSEEVRQDILNTNDQMAAQGTRVLGVATLELEWIPSNLEEVEQNLIWLGLVGMHDAPRPEAREAVARCQAAGIRTLMITGDHQLTAVAIARDLGIIGPDDRAVEGRALSRMSADELLETVRTVNVYARVAPEHKLRIVQALQKQNQFVAMTGDGVNDAPALRQADIGIAMGITGTDVSKEASDMVLLDDNFATIVAAIEEGRVVYSNIRRFVKYILGSNIGEVLTVAAAPILGLGAVPLTPLQILWMNLVTDGLPALALAMEPAEPGVMDKPPFSPKESIFAQGLGAYMVRIGVFFAITTIIMMLIVENYTLHWRTMVFTTLCVAQMGHAVAVRSNNKLIVETNPFSNPYLFWAVLATLLLQFALLYVPFLRNFFGTEALTRDELWICMGFSSLIMVWVEMEKLYFRWRQGSRPSQPEPAPTT</sequence>
<dbReference type="InterPro" id="IPR023299">
    <property type="entry name" value="ATPase_P-typ_cyto_dom_N"/>
</dbReference>
<keyword evidence="2 8" id="KW-0812">Transmembrane</keyword>
<dbReference type="SFLD" id="SFLDF00027">
    <property type="entry name" value="p-type_atpase"/>
    <property type="match status" value="1"/>
</dbReference>
<dbReference type="SMART" id="SM00831">
    <property type="entry name" value="Cation_ATPase_N"/>
    <property type="match status" value="1"/>
</dbReference>
<comment type="subcellular location">
    <subcellularLocation>
        <location evidence="1">Membrane</location>
        <topology evidence="1">Multi-pass membrane protein</topology>
    </subcellularLocation>
</comment>
<organism evidence="10 11">
    <name type="scientific">Thermostichus vulcanus str. 'Rupite'</name>
    <dbReference type="NCBI Taxonomy" id="2813851"/>
    <lineage>
        <taxon>Bacteria</taxon>
        <taxon>Bacillati</taxon>
        <taxon>Cyanobacteriota</taxon>
        <taxon>Cyanophyceae</taxon>
        <taxon>Thermostichales</taxon>
        <taxon>Thermostichaceae</taxon>
        <taxon>Thermostichus</taxon>
    </lineage>
</organism>
<dbReference type="InterPro" id="IPR001757">
    <property type="entry name" value="P_typ_ATPase"/>
</dbReference>
<evidence type="ECO:0000256" key="4">
    <source>
        <dbReference type="ARBA" id="ARBA00022840"/>
    </source>
</evidence>
<dbReference type="PANTHER" id="PTHR42861">
    <property type="entry name" value="CALCIUM-TRANSPORTING ATPASE"/>
    <property type="match status" value="1"/>
</dbReference>
<keyword evidence="5" id="KW-1278">Translocase</keyword>
<accession>A0ABT0CE05</accession>
<dbReference type="SUPFAM" id="SSF56784">
    <property type="entry name" value="HAD-like"/>
    <property type="match status" value="1"/>
</dbReference>
<dbReference type="PRINTS" id="PR00119">
    <property type="entry name" value="CATATPASE"/>
</dbReference>
<keyword evidence="11" id="KW-1185">Reference proteome</keyword>
<evidence type="ECO:0000256" key="3">
    <source>
        <dbReference type="ARBA" id="ARBA00022741"/>
    </source>
</evidence>
<evidence type="ECO:0000256" key="6">
    <source>
        <dbReference type="ARBA" id="ARBA00022989"/>
    </source>
</evidence>
<dbReference type="InterPro" id="IPR006068">
    <property type="entry name" value="ATPase_P-typ_cation-transptr_C"/>
</dbReference>
<dbReference type="Pfam" id="PF13246">
    <property type="entry name" value="Cation_ATPase"/>
    <property type="match status" value="1"/>
</dbReference>
<evidence type="ECO:0000313" key="11">
    <source>
        <dbReference type="Proteomes" id="UP000830835"/>
    </source>
</evidence>
<evidence type="ECO:0000256" key="1">
    <source>
        <dbReference type="ARBA" id="ARBA00004141"/>
    </source>
</evidence>
<dbReference type="InterPro" id="IPR059000">
    <property type="entry name" value="ATPase_P-type_domA"/>
</dbReference>
<feature type="transmembrane region" description="Helical" evidence="8">
    <location>
        <begin position="828"/>
        <end position="847"/>
    </location>
</feature>
<comment type="caution">
    <text evidence="10">The sequence shown here is derived from an EMBL/GenBank/DDBJ whole genome shotgun (WGS) entry which is preliminary data.</text>
</comment>
<dbReference type="PROSITE" id="PS00154">
    <property type="entry name" value="ATPASE_E1_E2"/>
    <property type="match status" value="1"/>
</dbReference>
<evidence type="ECO:0000256" key="7">
    <source>
        <dbReference type="ARBA" id="ARBA00023136"/>
    </source>
</evidence>
<feature type="transmembrane region" description="Helical" evidence="8">
    <location>
        <begin position="94"/>
        <end position="113"/>
    </location>
</feature>
<dbReference type="RefSeq" id="WP_244351113.1">
    <property type="nucleotide sequence ID" value="NZ_JAFIRA010000031.1"/>
</dbReference>
<feature type="transmembrane region" description="Helical" evidence="8">
    <location>
        <begin position="900"/>
        <end position="917"/>
    </location>
</feature>
<dbReference type="Gene3D" id="3.40.1110.10">
    <property type="entry name" value="Calcium-transporting ATPase, cytoplasmic domain N"/>
    <property type="match status" value="1"/>
</dbReference>
<feature type="transmembrane region" description="Helical" evidence="8">
    <location>
        <begin position="68"/>
        <end position="88"/>
    </location>
</feature>
<dbReference type="SUPFAM" id="SSF81653">
    <property type="entry name" value="Calcium ATPase, transduction domain A"/>
    <property type="match status" value="1"/>
</dbReference>
<feature type="transmembrane region" description="Helical" evidence="8">
    <location>
        <begin position="867"/>
        <end position="888"/>
    </location>
</feature>
<dbReference type="InterPro" id="IPR008250">
    <property type="entry name" value="ATPase_P-typ_transduc_dom_A_sf"/>
</dbReference>
<dbReference type="NCBIfam" id="TIGR01494">
    <property type="entry name" value="ATPase_P-type"/>
    <property type="match status" value="3"/>
</dbReference>
<keyword evidence="7 8" id="KW-0472">Membrane</keyword>
<dbReference type="SFLD" id="SFLDS00003">
    <property type="entry name" value="Haloacid_Dehalogenase"/>
    <property type="match status" value="1"/>
</dbReference>
<evidence type="ECO:0000256" key="5">
    <source>
        <dbReference type="ARBA" id="ARBA00022967"/>
    </source>
</evidence>
<protein>
    <submittedName>
        <fullName evidence="10">Cation-transporting P-type ATPase</fullName>
    </submittedName>
</protein>
<dbReference type="Pfam" id="PF00689">
    <property type="entry name" value="Cation_ATPase_C"/>
    <property type="match status" value="1"/>
</dbReference>
<evidence type="ECO:0000313" key="10">
    <source>
        <dbReference type="EMBL" id="MCJ2543565.1"/>
    </source>
</evidence>
<dbReference type="InterPro" id="IPR018303">
    <property type="entry name" value="ATPase_P-typ_P_site"/>
</dbReference>
<dbReference type="Gene3D" id="3.40.50.1000">
    <property type="entry name" value="HAD superfamily/HAD-like"/>
    <property type="match status" value="1"/>
</dbReference>
<dbReference type="Pfam" id="PF00690">
    <property type="entry name" value="Cation_ATPase_N"/>
    <property type="match status" value="1"/>
</dbReference>
<dbReference type="EMBL" id="JAFIRA010000031">
    <property type="protein sequence ID" value="MCJ2543565.1"/>
    <property type="molecule type" value="Genomic_DNA"/>
</dbReference>
<keyword evidence="3" id="KW-0547">Nucleotide-binding</keyword>
<dbReference type="SUPFAM" id="SSF81660">
    <property type="entry name" value="Metal cation-transporting ATPase, ATP-binding domain N"/>
    <property type="match status" value="1"/>
</dbReference>
<feature type="domain" description="Cation-transporting P-type ATPase N-terminal" evidence="9">
    <location>
        <begin position="14"/>
        <end position="88"/>
    </location>
</feature>
<evidence type="ECO:0000256" key="2">
    <source>
        <dbReference type="ARBA" id="ARBA00022692"/>
    </source>
</evidence>